<name>A0A318KJY8_9NOCA</name>
<evidence type="ECO:0000313" key="3">
    <source>
        <dbReference type="Proteomes" id="UP000247569"/>
    </source>
</evidence>
<dbReference type="OrthoDB" id="4553771at2"/>
<dbReference type="RefSeq" id="WP_040738730.1">
    <property type="nucleotide sequence ID" value="NZ_QJKF01000002.1"/>
</dbReference>
<proteinExistence type="predicted"/>
<feature type="signal peptide" evidence="1">
    <location>
        <begin position="1"/>
        <end position="28"/>
    </location>
</feature>
<keyword evidence="1" id="KW-0732">Signal</keyword>
<protein>
    <submittedName>
        <fullName evidence="2">Uncharacterized protein</fullName>
    </submittedName>
</protein>
<reference evidence="2 3" key="1">
    <citation type="submission" date="2018-05" db="EMBL/GenBank/DDBJ databases">
        <title>Genomic Encyclopedia of Type Strains, Phase IV (KMG-IV): sequencing the most valuable type-strain genomes for metagenomic binning, comparative biology and taxonomic classification.</title>
        <authorList>
            <person name="Goeker M."/>
        </authorList>
    </citation>
    <scope>NUCLEOTIDE SEQUENCE [LARGE SCALE GENOMIC DNA]</scope>
    <source>
        <strain evidence="2 3">DSM 44704</strain>
    </source>
</reference>
<feature type="chain" id="PRO_5016411799" evidence="1">
    <location>
        <begin position="29"/>
        <end position="159"/>
    </location>
</feature>
<dbReference type="AlphaFoldDB" id="A0A318KJY8"/>
<gene>
    <name evidence="2" type="ORF">DFR70_102381</name>
</gene>
<comment type="caution">
    <text evidence="2">The sequence shown here is derived from an EMBL/GenBank/DDBJ whole genome shotgun (WGS) entry which is preliminary data.</text>
</comment>
<accession>A0A318KJY8</accession>
<dbReference type="Proteomes" id="UP000247569">
    <property type="component" value="Unassembled WGS sequence"/>
</dbReference>
<organism evidence="2 3">
    <name type="scientific">Nocardia tenerifensis</name>
    <dbReference type="NCBI Taxonomy" id="228006"/>
    <lineage>
        <taxon>Bacteria</taxon>
        <taxon>Bacillati</taxon>
        <taxon>Actinomycetota</taxon>
        <taxon>Actinomycetes</taxon>
        <taxon>Mycobacteriales</taxon>
        <taxon>Nocardiaceae</taxon>
        <taxon>Nocardia</taxon>
    </lineage>
</organism>
<sequence length="159" mass="16318">MKQPNIARAGVVLAGAAVAALVGPGAQANAVTVEFPQVPTLAYGGLCWTTIRTWADVNPAWPGRAIINMRALPVGGVGPGDYPFAPLCEVHTTVAWRNTTTGTVGSYDDTIVTGLYGSIQYALFQDTGPGHVEVTVTTDHASIPAHGAFDVPAPAAPPA</sequence>
<dbReference type="EMBL" id="QJKF01000002">
    <property type="protein sequence ID" value="PXX68697.1"/>
    <property type="molecule type" value="Genomic_DNA"/>
</dbReference>
<keyword evidence="3" id="KW-1185">Reference proteome</keyword>
<evidence type="ECO:0000313" key="2">
    <source>
        <dbReference type="EMBL" id="PXX68697.1"/>
    </source>
</evidence>
<evidence type="ECO:0000256" key="1">
    <source>
        <dbReference type="SAM" id="SignalP"/>
    </source>
</evidence>